<keyword evidence="1" id="KW-0732">Signal</keyword>
<evidence type="ECO:0000313" key="2">
    <source>
        <dbReference type="Proteomes" id="UP000887574"/>
    </source>
</evidence>
<reference evidence="3" key="1">
    <citation type="submission" date="2022-11" db="UniProtKB">
        <authorList>
            <consortium name="WormBaseParasite"/>
        </authorList>
    </citation>
    <scope>IDENTIFICATION</scope>
</reference>
<organism evidence="2 3">
    <name type="scientific">Ditylenchus dipsaci</name>
    <dbReference type="NCBI Taxonomy" id="166011"/>
    <lineage>
        <taxon>Eukaryota</taxon>
        <taxon>Metazoa</taxon>
        <taxon>Ecdysozoa</taxon>
        <taxon>Nematoda</taxon>
        <taxon>Chromadorea</taxon>
        <taxon>Rhabditida</taxon>
        <taxon>Tylenchina</taxon>
        <taxon>Tylenchomorpha</taxon>
        <taxon>Sphaerularioidea</taxon>
        <taxon>Anguinidae</taxon>
        <taxon>Anguininae</taxon>
        <taxon>Ditylenchus</taxon>
    </lineage>
</organism>
<dbReference type="Proteomes" id="UP000887574">
    <property type="component" value="Unplaced"/>
</dbReference>
<evidence type="ECO:0000313" key="3">
    <source>
        <dbReference type="WBParaSite" id="jg21446"/>
    </source>
</evidence>
<feature type="chain" id="PRO_5037978259" evidence="1">
    <location>
        <begin position="24"/>
        <end position="163"/>
    </location>
</feature>
<sequence>MTSFSHLFAFLAAFTCSVQLTSAIYIHHSVTHSLPENKPNDCKSCMFVLLKLAENYHKLNSSVEHPGQYISQALEGECLKHKFQKPEISCLTILEQVNRLNKTDRDALANPKYLNGKLSICTRSVKGCPKEYDLEKLLASGTEDRSIGDWFVNAANAVSTFFG</sequence>
<dbReference type="WBParaSite" id="jg21446">
    <property type="protein sequence ID" value="jg21446"/>
    <property type="gene ID" value="jg21446"/>
</dbReference>
<name>A0A915DM44_9BILA</name>
<keyword evidence="2" id="KW-1185">Reference proteome</keyword>
<dbReference type="AlphaFoldDB" id="A0A915DM44"/>
<accession>A0A915DM44</accession>
<evidence type="ECO:0000256" key="1">
    <source>
        <dbReference type="SAM" id="SignalP"/>
    </source>
</evidence>
<protein>
    <submittedName>
        <fullName evidence="3">Saposin B-type domain-containing protein</fullName>
    </submittedName>
</protein>
<feature type="signal peptide" evidence="1">
    <location>
        <begin position="1"/>
        <end position="23"/>
    </location>
</feature>
<proteinExistence type="predicted"/>